<dbReference type="EMBL" id="BTRK01000006">
    <property type="protein sequence ID" value="GMR62907.1"/>
    <property type="molecule type" value="Genomic_DNA"/>
</dbReference>
<keyword evidence="1" id="KW-0175">Coiled coil</keyword>
<organism evidence="3 4">
    <name type="scientific">Pristionchus mayeri</name>
    <dbReference type="NCBI Taxonomy" id="1317129"/>
    <lineage>
        <taxon>Eukaryota</taxon>
        <taxon>Metazoa</taxon>
        <taxon>Ecdysozoa</taxon>
        <taxon>Nematoda</taxon>
        <taxon>Chromadorea</taxon>
        <taxon>Rhabditida</taxon>
        <taxon>Rhabditina</taxon>
        <taxon>Diplogasteromorpha</taxon>
        <taxon>Diplogasteroidea</taxon>
        <taxon>Neodiplogasteridae</taxon>
        <taxon>Pristionchus</taxon>
    </lineage>
</organism>
<comment type="caution">
    <text evidence="3">The sequence shown here is derived from an EMBL/GenBank/DDBJ whole genome shotgun (WGS) entry which is preliminary data.</text>
</comment>
<evidence type="ECO:0000256" key="2">
    <source>
        <dbReference type="SAM" id="MobiDB-lite"/>
    </source>
</evidence>
<feature type="non-terminal residue" evidence="3">
    <location>
        <position position="1"/>
    </location>
</feature>
<proteinExistence type="predicted"/>
<accession>A0AAN5IE10</accession>
<name>A0AAN5IE10_9BILA</name>
<evidence type="ECO:0000313" key="3">
    <source>
        <dbReference type="EMBL" id="GMR62907.1"/>
    </source>
</evidence>
<keyword evidence="4" id="KW-1185">Reference proteome</keyword>
<sequence>RLQTSMNDVRSSFRVDDYIPKNEEERRLIELFEAELKIATNAKESAKKQTAQYKKQLESEWQKQNLAAEQKADLERKFGRIEQRVRERKLRAEEVINAINKEVEKKTVGSRPLQSSQREAKAIQDSTCDSEIKTPEDIEREAEDLEEDVERAARLEAAKKRREKKHGKK</sequence>
<protein>
    <submittedName>
        <fullName evidence="3">Uncharacterized protein</fullName>
    </submittedName>
</protein>
<evidence type="ECO:0000256" key="1">
    <source>
        <dbReference type="SAM" id="Coils"/>
    </source>
</evidence>
<feature type="compositionally biased region" description="Acidic residues" evidence="2">
    <location>
        <begin position="138"/>
        <end position="149"/>
    </location>
</feature>
<dbReference type="Proteomes" id="UP001328107">
    <property type="component" value="Unassembled WGS sequence"/>
</dbReference>
<feature type="coiled-coil region" evidence="1">
    <location>
        <begin position="22"/>
        <end position="56"/>
    </location>
</feature>
<evidence type="ECO:0000313" key="4">
    <source>
        <dbReference type="Proteomes" id="UP001328107"/>
    </source>
</evidence>
<feature type="region of interest" description="Disordered" evidence="2">
    <location>
        <begin position="103"/>
        <end position="151"/>
    </location>
</feature>
<dbReference type="AlphaFoldDB" id="A0AAN5IE10"/>
<reference evidence="4" key="1">
    <citation type="submission" date="2022-10" db="EMBL/GenBank/DDBJ databases">
        <title>Genome assembly of Pristionchus species.</title>
        <authorList>
            <person name="Yoshida K."/>
            <person name="Sommer R.J."/>
        </authorList>
    </citation>
    <scope>NUCLEOTIDE SEQUENCE [LARGE SCALE GENOMIC DNA]</scope>
    <source>
        <strain evidence="4">RS5460</strain>
    </source>
</reference>
<gene>
    <name evidence="3" type="ORF">PMAYCL1PPCAC_33102</name>
</gene>